<dbReference type="PANTHER" id="PTHR43834:SF6">
    <property type="entry name" value="GTPASE DER"/>
    <property type="match status" value="1"/>
</dbReference>
<dbReference type="Pfam" id="PF14714">
    <property type="entry name" value="KH_dom-like"/>
    <property type="match status" value="1"/>
</dbReference>
<gene>
    <name evidence="13" type="primary">engA</name>
    <name evidence="9" type="synonym">der</name>
    <name evidence="13" type="ORF">P271_807</name>
</gene>
<evidence type="ECO:0000256" key="6">
    <source>
        <dbReference type="ARBA" id="ARBA00023134"/>
    </source>
</evidence>
<dbReference type="GO" id="GO:0042254">
    <property type="term" value="P:ribosome biogenesis"/>
    <property type="evidence" value="ECO:0007669"/>
    <property type="project" value="UniProtKB-KW"/>
</dbReference>
<feature type="binding site" evidence="9">
    <location>
        <begin position="226"/>
        <end position="230"/>
    </location>
    <ligand>
        <name>GTP</name>
        <dbReference type="ChEBI" id="CHEBI:37565"/>
        <label>2</label>
    </ligand>
</feature>
<dbReference type="AlphaFoldDB" id="A0A084U4Q6"/>
<dbReference type="PANTHER" id="PTHR43834">
    <property type="entry name" value="GTPASE DER"/>
    <property type="match status" value="1"/>
</dbReference>
<dbReference type="InterPro" id="IPR015946">
    <property type="entry name" value="KH_dom-like_a/b"/>
</dbReference>
<dbReference type="NCBIfam" id="TIGR03594">
    <property type="entry name" value="GTPase_EngA"/>
    <property type="match status" value="1"/>
</dbReference>
<dbReference type="EMBL" id="AWQU01000043">
    <property type="protein sequence ID" value="KFB07942.1"/>
    <property type="molecule type" value="Genomic_DNA"/>
</dbReference>
<keyword evidence="4 11" id="KW-0677">Repeat</keyword>
<keyword evidence="6 9" id="KW-0342">GTP-binding</keyword>
<dbReference type="GeneID" id="96867052"/>
<evidence type="ECO:0000256" key="11">
    <source>
        <dbReference type="RuleBase" id="RU004481"/>
    </source>
</evidence>
<protein>
    <recommendedName>
        <fullName evidence="2 9">GTPase Der</fullName>
    </recommendedName>
    <alternativeName>
        <fullName evidence="7 9">GTP-binding protein EngA</fullName>
    </alternativeName>
</protein>
<name>A0A084U4Q6_MALIO</name>
<evidence type="ECO:0000259" key="12">
    <source>
        <dbReference type="PROSITE" id="PS51712"/>
    </source>
</evidence>
<feature type="binding site" evidence="9">
    <location>
        <begin position="8"/>
        <end position="15"/>
    </location>
    <ligand>
        <name>GTP</name>
        <dbReference type="ChEBI" id="CHEBI:37565"/>
        <label>1</label>
    </ligand>
</feature>
<evidence type="ECO:0000313" key="13">
    <source>
        <dbReference type="EMBL" id="KFB07942.1"/>
    </source>
</evidence>
<dbReference type="GO" id="GO:0005525">
    <property type="term" value="F:GTP binding"/>
    <property type="evidence" value="ECO:0007669"/>
    <property type="project" value="UniProtKB-UniRule"/>
</dbReference>
<comment type="similarity">
    <text evidence="1 9 10 11">Belongs to the TRAFAC class TrmE-Era-EngA-EngB-Septin-like GTPase superfamily. EngA (Der) GTPase family.</text>
</comment>
<keyword evidence="5 9" id="KW-0547">Nucleotide-binding</keyword>
<evidence type="ECO:0000256" key="2">
    <source>
        <dbReference type="ARBA" id="ARBA00020953"/>
    </source>
</evidence>
<dbReference type="PROSITE" id="PS51712">
    <property type="entry name" value="G_ENGA"/>
    <property type="match status" value="2"/>
</dbReference>
<dbReference type="GO" id="GO:0043022">
    <property type="term" value="F:ribosome binding"/>
    <property type="evidence" value="ECO:0007669"/>
    <property type="project" value="TreeGrafter"/>
</dbReference>
<evidence type="ECO:0000256" key="5">
    <source>
        <dbReference type="ARBA" id="ARBA00022741"/>
    </source>
</evidence>
<dbReference type="NCBIfam" id="TIGR00231">
    <property type="entry name" value="small_GTP"/>
    <property type="match status" value="2"/>
</dbReference>
<dbReference type="Proteomes" id="UP000028523">
    <property type="component" value="Unassembled WGS sequence"/>
</dbReference>
<dbReference type="InterPro" id="IPR005225">
    <property type="entry name" value="Small_GTP-bd"/>
</dbReference>
<evidence type="ECO:0000256" key="9">
    <source>
        <dbReference type="HAMAP-Rule" id="MF_00195"/>
    </source>
</evidence>
<evidence type="ECO:0000256" key="4">
    <source>
        <dbReference type="ARBA" id="ARBA00022737"/>
    </source>
</evidence>
<evidence type="ECO:0000256" key="1">
    <source>
        <dbReference type="ARBA" id="ARBA00008279"/>
    </source>
</evidence>
<dbReference type="PRINTS" id="PR00449">
    <property type="entry name" value="RASTRNSFRMNG"/>
</dbReference>
<dbReference type="InterPro" id="IPR006073">
    <property type="entry name" value="GTP-bd"/>
</dbReference>
<keyword evidence="14" id="KW-1185">Reference proteome</keyword>
<comment type="subunit">
    <text evidence="9">Associates with the 50S ribosomal subunit.</text>
</comment>
<feature type="binding site" evidence="9">
    <location>
        <begin position="119"/>
        <end position="122"/>
    </location>
    <ligand>
        <name>GTP</name>
        <dbReference type="ChEBI" id="CHEBI:37565"/>
        <label>1</label>
    </ligand>
</feature>
<dbReference type="FunFam" id="3.40.50.300:FF:000057">
    <property type="entry name" value="GTPase Der"/>
    <property type="match status" value="1"/>
</dbReference>
<organism evidence="13 14">
    <name type="scientific">Malacoplasma iowae DK-CPA</name>
    <dbReference type="NCBI Taxonomy" id="1394179"/>
    <lineage>
        <taxon>Bacteria</taxon>
        <taxon>Bacillati</taxon>
        <taxon>Mycoplasmatota</taxon>
        <taxon>Mycoplasmoidales</taxon>
        <taxon>Mycoplasmoidaceae</taxon>
        <taxon>Malacoplasma</taxon>
    </lineage>
</organism>
<dbReference type="PIRSF" id="PIRSF006485">
    <property type="entry name" value="GTP-binding_EngA"/>
    <property type="match status" value="1"/>
</dbReference>
<dbReference type="InterPro" id="IPR027417">
    <property type="entry name" value="P-loop_NTPase"/>
</dbReference>
<evidence type="ECO:0000313" key="14">
    <source>
        <dbReference type="Proteomes" id="UP000028523"/>
    </source>
</evidence>
<proteinExistence type="inferred from homology"/>
<evidence type="ECO:0000256" key="10">
    <source>
        <dbReference type="PROSITE-ProRule" id="PRU01049"/>
    </source>
</evidence>
<dbReference type="FunFam" id="3.40.50.300:FF:000040">
    <property type="entry name" value="GTPase Der"/>
    <property type="match status" value="1"/>
</dbReference>
<dbReference type="CDD" id="cd01894">
    <property type="entry name" value="EngA1"/>
    <property type="match status" value="1"/>
</dbReference>
<dbReference type="InterPro" id="IPR031166">
    <property type="entry name" value="G_ENGA"/>
</dbReference>
<evidence type="ECO:0000256" key="8">
    <source>
        <dbReference type="ARBA" id="ARBA00053470"/>
    </source>
</evidence>
<feature type="domain" description="EngA-type G" evidence="12">
    <location>
        <begin position="2"/>
        <end position="167"/>
    </location>
</feature>
<feature type="domain" description="EngA-type G" evidence="12">
    <location>
        <begin position="173"/>
        <end position="348"/>
    </location>
</feature>
<sequence length="443" mass="50490">MLTVAIVGKPNVGKSTLFNRIVKKNKSIVDDTPGVTRDRIYCQAEWLTRNFYLIDTGGLTVKDFSFKKEIELQVNYAIEEASVIIFLISAKDGINNDDQYVAKLLKKYAKNKKIILVVNKSESKNSSKNENDYYKFGFGKPFFISSSHGIGIGDLLDQIISLDTNEINENDSFKFCIIGKPNVGKSSLVNCILRQDRVIVSDIAGTTLDAIDTNFKRNKEMFTIIDTAGIRKKSKIGEGLEKYAFLRVEQSIKRSNLIIVLLDGSSDFTEQDEIIAGLAFKANIPCIIAVNKWDAVNKDEKTMNQFIKTIKIKFQFIHYAPIIFISAKENRRIDDLFDEIINIKKTLEKKVSSSALTETILRAQMLNNPPSFKGGRIKINYVTQVESQIPTFVLFCNNPDYLHFSYARYLENEIREKFGYNNVPMTLYFKSKTSEIRNKKEII</sequence>
<dbReference type="HAMAP" id="MF_00195">
    <property type="entry name" value="GTPase_Der"/>
    <property type="match status" value="1"/>
</dbReference>
<dbReference type="RefSeq" id="WP_004024893.1">
    <property type="nucleotide sequence ID" value="NZ_AWQU01000043.1"/>
</dbReference>
<dbReference type="Gene3D" id="3.40.50.300">
    <property type="entry name" value="P-loop containing nucleotide triphosphate hydrolases"/>
    <property type="match status" value="2"/>
</dbReference>
<dbReference type="CDD" id="cd01895">
    <property type="entry name" value="EngA2"/>
    <property type="match status" value="1"/>
</dbReference>
<feature type="binding site" evidence="9">
    <location>
        <begin position="179"/>
        <end position="186"/>
    </location>
    <ligand>
        <name>GTP</name>
        <dbReference type="ChEBI" id="CHEBI:37565"/>
        <label>2</label>
    </ligand>
</feature>
<accession>A0A084U4Q6</accession>
<dbReference type="SUPFAM" id="SSF52540">
    <property type="entry name" value="P-loop containing nucleoside triphosphate hydrolases"/>
    <property type="match status" value="2"/>
</dbReference>
<evidence type="ECO:0000256" key="7">
    <source>
        <dbReference type="ARBA" id="ARBA00032345"/>
    </source>
</evidence>
<keyword evidence="3 9" id="KW-0690">Ribosome biogenesis</keyword>
<comment type="caution">
    <text evidence="13">The sequence shown here is derived from an EMBL/GenBank/DDBJ whole genome shotgun (WGS) entry which is preliminary data.</text>
</comment>
<feature type="binding site" evidence="9">
    <location>
        <begin position="291"/>
        <end position="294"/>
    </location>
    <ligand>
        <name>GTP</name>
        <dbReference type="ChEBI" id="CHEBI:37565"/>
        <label>2</label>
    </ligand>
</feature>
<feature type="binding site" evidence="9">
    <location>
        <begin position="55"/>
        <end position="59"/>
    </location>
    <ligand>
        <name>GTP</name>
        <dbReference type="ChEBI" id="CHEBI:37565"/>
        <label>1</label>
    </ligand>
</feature>
<dbReference type="FunFam" id="3.30.300.20:FF:000004">
    <property type="entry name" value="GTPase Der"/>
    <property type="match status" value="1"/>
</dbReference>
<comment type="function">
    <text evidence="8 9 11">GTPase that plays an essential role in the late steps of ribosome biogenesis.</text>
</comment>
<reference evidence="13 14" key="1">
    <citation type="journal article" date="2014" name="PLoS ONE">
        <title>Reduction of Hydrogen Peroxide Accumulation and Toxicity by a Catalase from Mycoplasma iowae.</title>
        <authorList>
            <person name="Pritchard R.E."/>
            <person name="Prassinos A.J."/>
            <person name="Osborne J.D."/>
            <person name="Raviv Z."/>
            <person name="Balish M.F."/>
        </authorList>
    </citation>
    <scope>NUCLEOTIDE SEQUENCE [LARGE SCALE GENOMIC DNA]</scope>
    <source>
        <strain evidence="13 14">DK-CPA</strain>
    </source>
</reference>
<dbReference type="Pfam" id="PF01926">
    <property type="entry name" value="MMR_HSR1"/>
    <property type="match status" value="2"/>
</dbReference>
<evidence type="ECO:0000256" key="3">
    <source>
        <dbReference type="ARBA" id="ARBA00022517"/>
    </source>
</evidence>
<dbReference type="InterPro" id="IPR032859">
    <property type="entry name" value="KH_dom-like"/>
</dbReference>
<dbReference type="Gene3D" id="3.30.300.20">
    <property type="match status" value="1"/>
</dbReference>
<dbReference type="InterPro" id="IPR016484">
    <property type="entry name" value="GTPase_Der"/>
</dbReference>